<sequence length="251" mass="29278">MKLIRNINGVIETEDFVMPKYDRYHRDEDYIKFEKHFKNIFSKRFEIAKKYVKKGVVLDVGTSTGAMLDNFTNEGWETWGVEPSENFEIARAKGHKILHEEFEEAKLPNNYFDVVIANHVLEHVDDPVVFLKKAERLLKNGGFVLIDAPNFGGLRSKLYRMHWKYLTPSEHKWHFTKESLSCLFEKVGLEIVGFESRSGLYEFSDPVAELLEAFWGRKKRFLTHFWHLPLDTVATLLKKGDSFSLVGSKVK</sequence>
<evidence type="ECO:0008006" key="3">
    <source>
        <dbReference type="Google" id="ProtNLM"/>
    </source>
</evidence>
<dbReference type="Gene3D" id="3.40.50.150">
    <property type="entry name" value="Vaccinia Virus protein VP39"/>
    <property type="match status" value="1"/>
</dbReference>
<dbReference type="SUPFAM" id="SSF53335">
    <property type="entry name" value="S-adenosyl-L-methionine-dependent methyltransferases"/>
    <property type="match status" value="1"/>
</dbReference>
<dbReference type="CDD" id="cd02440">
    <property type="entry name" value="AdoMet_MTases"/>
    <property type="match status" value="1"/>
</dbReference>
<protein>
    <recommendedName>
        <fullName evidence="3">Methyltransferase type 11 domain-containing protein</fullName>
    </recommendedName>
</protein>
<comment type="caution">
    <text evidence="1">The sequence shown here is derived from an EMBL/GenBank/DDBJ whole genome shotgun (WGS) entry which is preliminary data.</text>
</comment>
<dbReference type="EMBL" id="MEWA01000028">
    <property type="protein sequence ID" value="OGC69091.1"/>
    <property type="molecule type" value="Genomic_DNA"/>
</dbReference>
<dbReference type="InterPro" id="IPR029063">
    <property type="entry name" value="SAM-dependent_MTases_sf"/>
</dbReference>
<evidence type="ECO:0000313" key="1">
    <source>
        <dbReference type="EMBL" id="OGC69091.1"/>
    </source>
</evidence>
<organism evidence="1 2">
    <name type="scientific">candidate division WWE3 bacterium RIFOXYC1_FULL_39_7</name>
    <dbReference type="NCBI Taxonomy" id="1802643"/>
    <lineage>
        <taxon>Bacteria</taxon>
        <taxon>Katanobacteria</taxon>
    </lineage>
</organism>
<name>A0A1F4WI71_UNCKA</name>
<gene>
    <name evidence="1" type="ORF">A2415_05360</name>
</gene>
<dbReference type="PANTHER" id="PTHR43861">
    <property type="entry name" value="TRANS-ACONITATE 2-METHYLTRANSFERASE-RELATED"/>
    <property type="match status" value="1"/>
</dbReference>
<dbReference type="AlphaFoldDB" id="A0A1F4WI71"/>
<proteinExistence type="predicted"/>
<evidence type="ECO:0000313" key="2">
    <source>
        <dbReference type="Proteomes" id="UP000179113"/>
    </source>
</evidence>
<accession>A0A1F4WI71</accession>
<dbReference type="Pfam" id="PF13489">
    <property type="entry name" value="Methyltransf_23"/>
    <property type="match status" value="1"/>
</dbReference>
<dbReference type="Proteomes" id="UP000179113">
    <property type="component" value="Unassembled WGS sequence"/>
</dbReference>
<reference evidence="1 2" key="1">
    <citation type="journal article" date="2016" name="Nat. Commun.">
        <title>Thousands of microbial genomes shed light on interconnected biogeochemical processes in an aquifer system.</title>
        <authorList>
            <person name="Anantharaman K."/>
            <person name="Brown C.T."/>
            <person name="Hug L.A."/>
            <person name="Sharon I."/>
            <person name="Castelle C.J."/>
            <person name="Probst A.J."/>
            <person name="Thomas B.C."/>
            <person name="Singh A."/>
            <person name="Wilkins M.J."/>
            <person name="Karaoz U."/>
            <person name="Brodie E.L."/>
            <person name="Williams K.H."/>
            <person name="Hubbard S.S."/>
            <person name="Banfield J.F."/>
        </authorList>
    </citation>
    <scope>NUCLEOTIDE SEQUENCE [LARGE SCALE GENOMIC DNA]</scope>
</reference>